<accession>A0ABY7GER3</accession>
<dbReference type="Proteomes" id="UP001162780">
    <property type="component" value="Chromosome"/>
</dbReference>
<name>A0ABY7GER3_9GAMM</name>
<dbReference type="EMBL" id="CP113517">
    <property type="protein sequence ID" value="WAR43777.1"/>
    <property type="molecule type" value="Genomic_DNA"/>
</dbReference>
<evidence type="ECO:0000256" key="1">
    <source>
        <dbReference type="SAM" id="MobiDB-lite"/>
    </source>
</evidence>
<feature type="compositionally biased region" description="Low complexity" evidence="1">
    <location>
        <begin position="160"/>
        <end position="175"/>
    </location>
</feature>
<feature type="region of interest" description="Disordered" evidence="1">
    <location>
        <begin position="71"/>
        <end position="175"/>
    </location>
</feature>
<gene>
    <name evidence="2" type="ORF">NM686_015520</name>
</gene>
<feature type="compositionally biased region" description="Polar residues" evidence="1">
    <location>
        <begin position="113"/>
        <end position="135"/>
    </location>
</feature>
<dbReference type="RefSeq" id="WP_255188764.1">
    <property type="nucleotide sequence ID" value="NZ_CP113517.1"/>
</dbReference>
<protein>
    <submittedName>
        <fullName evidence="2">Uncharacterized protein</fullName>
    </submittedName>
</protein>
<feature type="compositionally biased region" description="Low complexity" evidence="1">
    <location>
        <begin position="76"/>
        <end position="85"/>
    </location>
</feature>
<feature type="compositionally biased region" description="Basic residues" evidence="1">
    <location>
        <begin position="148"/>
        <end position="159"/>
    </location>
</feature>
<proteinExistence type="predicted"/>
<keyword evidence="3" id="KW-1185">Reference proteome</keyword>
<evidence type="ECO:0000313" key="2">
    <source>
        <dbReference type="EMBL" id="WAR43777.1"/>
    </source>
</evidence>
<evidence type="ECO:0000313" key="3">
    <source>
        <dbReference type="Proteomes" id="UP001162780"/>
    </source>
</evidence>
<sequence length="175" mass="18807">MRGVSKITMLGALLLWQAQTRAVEILGHIAEDSEMAAESQAPVVNNDRRITYRVICTPGGEVLPDCEQAVHDDEAAPPAAAVAMPDMPPDAEDLAEERENEKPTVEPAAVTSPRASTKSAKQTSAKPVKQKSNPNKKTTAKKAEAKKKPAKITTKKQAGKKQVSSKSTPQKTKKK</sequence>
<organism evidence="2 3">
    <name type="scientific">Methylomonas rapida</name>
    <dbReference type="NCBI Taxonomy" id="2963939"/>
    <lineage>
        <taxon>Bacteria</taxon>
        <taxon>Pseudomonadati</taxon>
        <taxon>Pseudomonadota</taxon>
        <taxon>Gammaproteobacteria</taxon>
        <taxon>Methylococcales</taxon>
        <taxon>Methylococcaceae</taxon>
        <taxon>Methylomonas</taxon>
    </lineage>
</organism>
<reference evidence="2" key="1">
    <citation type="submission" date="2022-11" db="EMBL/GenBank/DDBJ databases">
        <title>Methylomonas rapida sp. nov., Carotenoid-Producing Obligate Methanotrophs with High Growth Characteristics and Biotechnological Potential.</title>
        <authorList>
            <person name="Tikhonova E.N."/>
            <person name="Suleimanov R.Z."/>
            <person name="Miroshnikov K."/>
            <person name="Oshkin I.Y."/>
            <person name="Belova S.E."/>
            <person name="Danilova O.V."/>
            <person name="Ashikhmin A."/>
            <person name="Konopkin A."/>
            <person name="But S.Y."/>
            <person name="Khmelenina V.N."/>
            <person name="Kuznetsov N."/>
            <person name="Pimenov N.V."/>
            <person name="Dedysh S.N."/>
        </authorList>
    </citation>
    <scope>NUCLEOTIDE SEQUENCE</scope>
    <source>
        <strain evidence="2">MP1</strain>
    </source>
</reference>